<accession>A0A9C7QJS7</accession>
<sequence length="413" mass="47135">MTRWEHVNCCKTIGCSLFGVAHSPAWQSAGLNCRCPECGFLFPLISTMALDAYSQQTNRHYSGVMLCCPVCGPKGMLVRHGKSGSQRQRWRCRTCHRSFTHYAGPVAYDSRLLALRDAIADGALLRSVEGRSQVMGRELSRLAFWAGVEQVHSQRVSLDAEFSTVTFRVPFNGSESLLYVIVTAENKTGRVIALSTNYVASREGIPAEWMYFCAPSEKISAQGVVRRIFDKDRTIARRPLYYDISYGPARLKRDDGGAIVKPVLAAYRHFDLVYALTHDRVLSVQHWLEHECFLYGGCLMANRNEVVKQSTRMGFVHEIGTRDVSRRLRSETILSDIIWRDTWHCYSQRGYELAVCYLTGEQGQSSFRHAILKPARVFQSWLYVHPIWSQLTRLAPRNVVWLLEYLAAEYNRE</sequence>
<dbReference type="AlphaFoldDB" id="A0A9C7QJS7"/>
<evidence type="ECO:0000313" key="1">
    <source>
        <dbReference type="EMBL" id="HCD1253960.1"/>
    </source>
</evidence>
<gene>
    <name evidence="1" type="ORF">JD854_RS02635</name>
</gene>
<organism evidence="1 2">
    <name type="scientific">Citrobacter amalonaticus</name>
    <dbReference type="NCBI Taxonomy" id="35703"/>
    <lineage>
        <taxon>Bacteria</taxon>
        <taxon>Pseudomonadati</taxon>
        <taxon>Pseudomonadota</taxon>
        <taxon>Gammaproteobacteria</taxon>
        <taxon>Enterobacterales</taxon>
        <taxon>Enterobacteriaceae</taxon>
        <taxon>Citrobacter</taxon>
    </lineage>
</organism>
<dbReference type="Proteomes" id="UP000862426">
    <property type="component" value="Unassembled WGS sequence"/>
</dbReference>
<comment type="caution">
    <text evidence="1">The sequence shown here is derived from an EMBL/GenBank/DDBJ whole genome shotgun (WGS) entry which is preliminary data.</text>
</comment>
<protein>
    <submittedName>
        <fullName evidence="1">IS1 family transposase</fullName>
    </submittedName>
</protein>
<reference evidence="1" key="2">
    <citation type="submission" date="2022-05" db="EMBL/GenBank/DDBJ databases">
        <authorList>
            <consortium name="NCBI Pathogen Detection Project"/>
        </authorList>
    </citation>
    <scope>NUCLEOTIDE SEQUENCE</scope>
    <source>
        <strain evidence="1">CAV1698</strain>
    </source>
</reference>
<dbReference type="EMBL" id="DACYAJ020000002">
    <property type="protein sequence ID" value="HCD1253960.1"/>
    <property type="molecule type" value="Genomic_DNA"/>
</dbReference>
<proteinExistence type="predicted"/>
<evidence type="ECO:0000313" key="2">
    <source>
        <dbReference type="Proteomes" id="UP000862426"/>
    </source>
</evidence>
<name>A0A9C7QJS7_CITAM</name>
<reference evidence="1" key="1">
    <citation type="journal article" date="2018" name="Genome Biol.">
        <title>SKESA: strategic k-mer extension for scrupulous assemblies.</title>
        <authorList>
            <person name="Souvorov A."/>
            <person name="Agarwala R."/>
            <person name="Lipman D.J."/>
        </authorList>
    </citation>
    <scope>NUCLEOTIDE SEQUENCE</scope>
    <source>
        <strain evidence="1">CAV1698</strain>
    </source>
</reference>